<dbReference type="Proteomes" id="UP001528920">
    <property type="component" value="Unassembled WGS sequence"/>
</dbReference>
<reference evidence="2 3" key="1">
    <citation type="submission" date="2022-01" db="EMBL/GenBank/DDBJ databases">
        <title>Labilibaculum sp. nov, a marine bacterium isolated from Antarctica.</title>
        <authorList>
            <person name="Dai W."/>
        </authorList>
    </citation>
    <scope>NUCLEOTIDE SEQUENCE [LARGE SCALE GENOMIC DNA]</scope>
    <source>
        <strain evidence="2 3">DW002</strain>
    </source>
</reference>
<evidence type="ECO:0000313" key="2">
    <source>
        <dbReference type="EMBL" id="MDE5418454.1"/>
    </source>
</evidence>
<name>A0ABT5VVW8_9BACT</name>
<keyword evidence="3" id="KW-1185">Reference proteome</keyword>
<proteinExistence type="predicted"/>
<evidence type="ECO:0008006" key="4">
    <source>
        <dbReference type="Google" id="ProtNLM"/>
    </source>
</evidence>
<feature type="signal peptide" evidence="1">
    <location>
        <begin position="1"/>
        <end position="23"/>
    </location>
</feature>
<accession>A0ABT5VVW8</accession>
<feature type="chain" id="PRO_5045407635" description="DUF5050 domain-containing protein" evidence="1">
    <location>
        <begin position="24"/>
        <end position="409"/>
    </location>
</feature>
<dbReference type="SUPFAM" id="SSF82171">
    <property type="entry name" value="DPP6 N-terminal domain-like"/>
    <property type="match status" value="1"/>
</dbReference>
<dbReference type="EMBL" id="JAKJSC010000001">
    <property type="protein sequence ID" value="MDE5418454.1"/>
    <property type="molecule type" value="Genomic_DNA"/>
</dbReference>
<keyword evidence="1" id="KW-0732">Signal</keyword>
<dbReference type="RefSeq" id="WP_275109779.1">
    <property type="nucleotide sequence ID" value="NZ_JAKJSC010000001.1"/>
</dbReference>
<organism evidence="2 3">
    <name type="scientific">Paralabilibaculum antarcticum</name>
    <dbReference type="NCBI Taxonomy" id="2912572"/>
    <lineage>
        <taxon>Bacteria</taxon>
        <taxon>Pseudomonadati</taxon>
        <taxon>Bacteroidota</taxon>
        <taxon>Bacteroidia</taxon>
        <taxon>Marinilabiliales</taxon>
        <taxon>Marinifilaceae</taxon>
        <taxon>Paralabilibaculum</taxon>
    </lineage>
</organism>
<sequence length="409" mass="45774">MMKHLTLRNVLSAFALFILWSCSDENSATQVENMKFDFSNAKGVFLAPGSNTKSTENTSNKIFKITEDGYVLEVQIEDENGKDVTSKQVPIDIRVMSENYIDILFESGEYLVRLSDGAAFSFDGATPKVRKPFPEYNGEEFSSNGNEIIYITENDELIALDVVNPNSLSFKLLSASGDKVDSFCADSDGNVIYSSYDDGDNRVLRYRNASNGFELLPGTYQNIHTHFWTDPDDNNIFFFNSDNNYIQKINTTPFTVNNFGNKEPLGGMYTHNLLKIKNKNRVIAISSDEYIYDLYNNNQDVRSILITAFGLKSLKFGAASDNYYYVIGLNDTGKANLLKIDPTDDSYEVLINGSYDISKLDVSPNDEIIFNALSMADGKNVIGEIDPSGNINIIDETINSQVTVLERIN</sequence>
<comment type="caution">
    <text evidence="2">The sequence shown here is derived from an EMBL/GenBank/DDBJ whole genome shotgun (WGS) entry which is preliminary data.</text>
</comment>
<evidence type="ECO:0000313" key="3">
    <source>
        <dbReference type="Proteomes" id="UP001528920"/>
    </source>
</evidence>
<protein>
    <recommendedName>
        <fullName evidence="4">DUF5050 domain-containing protein</fullName>
    </recommendedName>
</protein>
<evidence type="ECO:0000256" key="1">
    <source>
        <dbReference type="SAM" id="SignalP"/>
    </source>
</evidence>
<gene>
    <name evidence="2" type="ORF">L3049_10580</name>
</gene>